<evidence type="ECO:0000313" key="5">
    <source>
        <dbReference type="Proteomes" id="UP001152533"/>
    </source>
</evidence>
<protein>
    <recommendedName>
        <fullName evidence="3">DUF3533 domain-containing protein</fullName>
    </recommendedName>
</protein>
<gene>
    <name evidence="4" type="ORF">CGXH109_LOCUS48940</name>
</gene>
<proteinExistence type="predicted"/>
<dbReference type="AlphaFoldDB" id="A0A9W4RQM9"/>
<feature type="transmembrane region" description="Helical" evidence="2">
    <location>
        <begin position="296"/>
        <end position="314"/>
    </location>
</feature>
<keyword evidence="2" id="KW-1133">Transmembrane helix</keyword>
<evidence type="ECO:0000313" key="4">
    <source>
        <dbReference type="EMBL" id="CAI0645805.1"/>
    </source>
</evidence>
<name>A0A9W4RQM9_9PEZI</name>
<feature type="transmembrane region" description="Helical" evidence="2">
    <location>
        <begin position="326"/>
        <end position="348"/>
    </location>
</feature>
<feature type="compositionally biased region" description="Basic and acidic residues" evidence="1">
    <location>
        <begin position="443"/>
        <end position="458"/>
    </location>
</feature>
<keyword evidence="5" id="KW-1185">Reference proteome</keyword>
<dbReference type="PANTHER" id="PTHR34814:SF2">
    <property type="entry name" value="DUF3533 DOMAIN-CONTAINING PROTEIN"/>
    <property type="match status" value="1"/>
</dbReference>
<evidence type="ECO:0000256" key="2">
    <source>
        <dbReference type="SAM" id="Phobius"/>
    </source>
</evidence>
<feature type="transmembrane region" description="Helical" evidence="2">
    <location>
        <begin position="381"/>
        <end position="401"/>
    </location>
</feature>
<keyword evidence="2" id="KW-0812">Transmembrane</keyword>
<dbReference type="InterPro" id="IPR053001">
    <property type="entry name" value="MNNG_permease-like"/>
</dbReference>
<feature type="transmembrane region" description="Helical" evidence="2">
    <location>
        <begin position="23"/>
        <end position="46"/>
    </location>
</feature>
<reference evidence="4" key="1">
    <citation type="submission" date="2022-08" db="EMBL/GenBank/DDBJ databases">
        <authorList>
            <person name="Giroux E."/>
            <person name="Giroux E."/>
        </authorList>
    </citation>
    <scope>NUCLEOTIDE SEQUENCE</scope>
    <source>
        <strain evidence="4">H1091258</strain>
    </source>
</reference>
<dbReference type="GO" id="GO:0016020">
    <property type="term" value="C:membrane"/>
    <property type="evidence" value="ECO:0007669"/>
    <property type="project" value="TreeGrafter"/>
</dbReference>
<sequence length="472" mass="51583">MSTQPLPARTPFFQWPAAQRKGAMIPMVMSSVMLLLLVLANMSYLFGTSFDQAKRTHAIKILAVDYDEGAIGTAVSKASQSLQAANFPTIEFGSVSEYSTPASVRNAVCKGDYWGAIYVSSGASAKLASAINGTSTSYNPADSITYTYNQARYPAQADSLIASNIVKVVGMARSFYYQTPNGTAALRSLNASNPAAIAAYLNPIQSTADLIQPTTQGPRVFFNTVNIIIPTLAQFFYILALNGIGLSTGILAKARVRDVWLMRFGIGKIYGFLTALTVSGYLWAFRESWDVGSFQFGKTLLVFWLYMDVQWQVLESFVGSFVPMQFMPFFVLTWIITNIASTVAPFELMPGFYRIGYALPAHEAYSMMVLAWSGCADQTRVALPVLFAWWIAGHVLAVFSIRKRCADAGKMVGAAAVKAPAQEQEQAQDLPIPPRSASTELTLRSDEEQVRNENSDRKLDTQAEGLCVFTVG</sequence>
<organism evidence="4 5">
    <name type="scientific">Colletotrichum noveboracense</name>
    <dbReference type="NCBI Taxonomy" id="2664923"/>
    <lineage>
        <taxon>Eukaryota</taxon>
        <taxon>Fungi</taxon>
        <taxon>Dikarya</taxon>
        <taxon>Ascomycota</taxon>
        <taxon>Pezizomycotina</taxon>
        <taxon>Sordariomycetes</taxon>
        <taxon>Hypocreomycetidae</taxon>
        <taxon>Glomerellales</taxon>
        <taxon>Glomerellaceae</taxon>
        <taxon>Colletotrichum</taxon>
        <taxon>Colletotrichum gloeosporioides species complex</taxon>
    </lineage>
</organism>
<feature type="transmembrane region" description="Helical" evidence="2">
    <location>
        <begin position="260"/>
        <end position="284"/>
    </location>
</feature>
<comment type="caution">
    <text evidence="4">The sequence shown here is derived from an EMBL/GenBank/DDBJ whole genome shotgun (WGS) entry which is preliminary data.</text>
</comment>
<accession>A0A9W4RQM9</accession>
<evidence type="ECO:0000256" key="1">
    <source>
        <dbReference type="SAM" id="MobiDB-lite"/>
    </source>
</evidence>
<keyword evidence="2" id="KW-0472">Membrane</keyword>
<dbReference type="EMBL" id="CAMGZC010000274">
    <property type="protein sequence ID" value="CAI0645805.1"/>
    <property type="molecule type" value="Genomic_DNA"/>
</dbReference>
<feature type="transmembrane region" description="Helical" evidence="2">
    <location>
        <begin position="220"/>
        <end position="240"/>
    </location>
</feature>
<feature type="domain" description="DUF3533" evidence="3">
    <location>
        <begin position="32"/>
        <end position="392"/>
    </location>
</feature>
<evidence type="ECO:0000259" key="3">
    <source>
        <dbReference type="Pfam" id="PF12051"/>
    </source>
</evidence>
<dbReference type="Pfam" id="PF12051">
    <property type="entry name" value="DUF3533"/>
    <property type="match status" value="1"/>
</dbReference>
<feature type="region of interest" description="Disordered" evidence="1">
    <location>
        <begin position="422"/>
        <end position="458"/>
    </location>
</feature>
<dbReference type="InterPro" id="IPR022703">
    <property type="entry name" value="DUF3533"/>
</dbReference>
<dbReference type="PANTHER" id="PTHR34814">
    <property type="entry name" value="NITROSOGUANIDINE RESISTANCE PROTEIN SNG1"/>
    <property type="match status" value="1"/>
</dbReference>
<dbReference type="Proteomes" id="UP001152533">
    <property type="component" value="Unassembled WGS sequence"/>
</dbReference>